<dbReference type="PANTHER" id="PTHR46796:SF6">
    <property type="entry name" value="ARAC SUBFAMILY"/>
    <property type="match status" value="1"/>
</dbReference>
<protein>
    <recommendedName>
        <fullName evidence="4">HTH araC/xylS-type domain-containing protein</fullName>
    </recommendedName>
</protein>
<proteinExistence type="predicted"/>
<gene>
    <name evidence="5" type="ORF">AWC23_03065</name>
</gene>
<dbReference type="AlphaFoldDB" id="A0AAJ3NUH6"/>
<evidence type="ECO:0000313" key="6">
    <source>
        <dbReference type="Proteomes" id="UP000193387"/>
    </source>
</evidence>
<dbReference type="GO" id="GO:0043565">
    <property type="term" value="F:sequence-specific DNA binding"/>
    <property type="evidence" value="ECO:0007669"/>
    <property type="project" value="InterPro"/>
</dbReference>
<evidence type="ECO:0000256" key="3">
    <source>
        <dbReference type="ARBA" id="ARBA00023163"/>
    </source>
</evidence>
<dbReference type="InterPro" id="IPR018060">
    <property type="entry name" value="HTH_AraC"/>
</dbReference>
<dbReference type="Proteomes" id="UP000193387">
    <property type="component" value="Unassembled WGS sequence"/>
</dbReference>
<accession>A0AAJ3NUH6</accession>
<reference evidence="5 6" key="1">
    <citation type="submission" date="2016-01" db="EMBL/GenBank/DDBJ databases">
        <title>The new phylogeny of the genus Mycobacterium.</title>
        <authorList>
            <person name="Tarcisio F."/>
            <person name="Conor M."/>
            <person name="Antonella G."/>
            <person name="Elisabetta G."/>
            <person name="Giulia F.S."/>
            <person name="Sara T."/>
            <person name="Anna F."/>
            <person name="Clotilde B."/>
            <person name="Roberto B."/>
            <person name="Veronica D.S."/>
            <person name="Fabio R."/>
            <person name="Monica P."/>
            <person name="Olivier J."/>
            <person name="Enrico T."/>
            <person name="Nicola S."/>
        </authorList>
    </citation>
    <scope>NUCLEOTIDE SEQUENCE [LARGE SCALE GENOMIC DNA]</scope>
    <source>
        <strain evidence="5 6">DSM 44616</strain>
    </source>
</reference>
<keyword evidence="2" id="KW-0238">DNA-binding</keyword>
<dbReference type="InterPro" id="IPR035418">
    <property type="entry name" value="AraC-bd_2"/>
</dbReference>
<comment type="caution">
    <text evidence="5">The sequence shown here is derived from an EMBL/GenBank/DDBJ whole genome shotgun (WGS) entry which is preliminary data.</text>
</comment>
<dbReference type="InterPro" id="IPR009057">
    <property type="entry name" value="Homeodomain-like_sf"/>
</dbReference>
<dbReference type="PROSITE" id="PS01124">
    <property type="entry name" value="HTH_ARAC_FAMILY_2"/>
    <property type="match status" value="1"/>
</dbReference>
<keyword evidence="3" id="KW-0804">Transcription</keyword>
<dbReference type="SMART" id="SM00342">
    <property type="entry name" value="HTH_ARAC"/>
    <property type="match status" value="1"/>
</dbReference>
<organism evidence="5 6">
    <name type="scientific">Mycobacterium saskatchewanense</name>
    <dbReference type="NCBI Taxonomy" id="220927"/>
    <lineage>
        <taxon>Bacteria</taxon>
        <taxon>Bacillati</taxon>
        <taxon>Actinomycetota</taxon>
        <taxon>Actinomycetes</taxon>
        <taxon>Mycobacteriales</taxon>
        <taxon>Mycobacteriaceae</taxon>
        <taxon>Mycobacterium</taxon>
        <taxon>Mycobacterium simiae complex</taxon>
    </lineage>
</organism>
<evidence type="ECO:0000256" key="1">
    <source>
        <dbReference type="ARBA" id="ARBA00023015"/>
    </source>
</evidence>
<dbReference type="Pfam" id="PF12833">
    <property type="entry name" value="HTH_18"/>
    <property type="match status" value="1"/>
</dbReference>
<dbReference type="Pfam" id="PF14525">
    <property type="entry name" value="AraC_binding_2"/>
    <property type="match status" value="1"/>
</dbReference>
<dbReference type="InterPro" id="IPR050204">
    <property type="entry name" value="AraC_XylS_family_regulators"/>
</dbReference>
<evidence type="ECO:0000313" key="5">
    <source>
        <dbReference type="EMBL" id="ORW75172.1"/>
    </source>
</evidence>
<dbReference type="EMBL" id="LQPR01000003">
    <property type="protein sequence ID" value="ORW75172.1"/>
    <property type="molecule type" value="Genomic_DNA"/>
</dbReference>
<dbReference type="Gene3D" id="1.10.10.60">
    <property type="entry name" value="Homeodomain-like"/>
    <property type="match status" value="1"/>
</dbReference>
<keyword evidence="6" id="KW-1185">Reference proteome</keyword>
<evidence type="ECO:0000259" key="4">
    <source>
        <dbReference type="PROSITE" id="PS01124"/>
    </source>
</evidence>
<evidence type="ECO:0000256" key="2">
    <source>
        <dbReference type="ARBA" id="ARBA00023125"/>
    </source>
</evidence>
<dbReference type="PANTHER" id="PTHR46796">
    <property type="entry name" value="HTH-TYPE TRANSCRIPTIONAL ACTIVATOR RHAS-RELATED"/>
    <property type="match status" value="1"/>
</dbReference>
<dbReference type="SUPFAM" id="SSF46689">
    <property type="entry name" value="Homeodomain-like"/>
    <property type="match status" value="1"/>
</dbReference>
<sequence length="296" mass="32570">MRLSTDDTEGFRARARSVSLGDVRLSDLWARGPFVARRTVQLITAGCPEYLKVGLQLSGVAGISQGSREAELRPGDIVLYDTSRPYQISTAASFRMQTVMLSRGALRLSPAQLEQLPLRPISCRQGLGLLVSQYLRGLNRQLDAGLHPASCHLADALVDLLAALFVEELASASRAPTESDNGRAGLLNRVRAHIESRLADPHLNVASIARSHYISVRYLQKLFEEQGDTVTGWIRAQRLEHCRRDLANPDLAAHSIGSIAANWGLVDQPHFSRLFKSAYGMCPRDYRGREIGVFAA</sequence>
<dbReference type="GO" id="GO:0003700">
    <property type="term" value="F:DNA-binding transcription factor activity"/>
    <property type="evidence" value="ECO:0007669"/>
    <property type="project" value="InterPro"/>
</dbReference>
<name>A0AAJ3NUH6_9MYCO</name>
<keyword evidence="1" id="KW-0805">Transcription regulation</keyword>
<feature type="domain" description="HTH araC/xylS-type" evidence="4">
    <location>
        <begin position="188"/>
        <end position="289"/>
    </location>
</feature>